<dbReference type="InterPro" id="IPR011545">
    <property type="entry name" value="DEAD/DEAH_box_helicase_dom"/>
</dbReference>
<dbReference type="SUPFAM" id="SSF52540">
    <property type="entry name" value="P-loop containing nucleoside triphosphate hydrolases"/>
    <property type="match status" value="1"/>
</dbReference>
<dbReference type="GO" id="GO:0005524">
    <property type="term" value="F:ATP binding"/>
    <property type="evidence" value="ECO:0007669"/>
    <property type="project" value="UniProtKB-KW"/>
</dbReference>
<dbReference type="PROSITE" id="PS51192">
    <property type="entry name" value="HELICASE_ATP_BIND_1"/>
    <property type="match status" value="1"/>
</dbReference>
<dbReference type="SMART" id="SM00487">
    <property type="entry name" value="DEXDc"/>
    <property type="match status" value="1"/>
</dbReference>
<dbReference type="InterPro" id="IPR001650">
    <property type="entry name" value="Helicase_C-like"/>
</dbReference>
<dbReference type="PANTHER" id="PTHR47957">
    <property type="entry name" value="ATP-DEPENDENT HELICASE HRQ1"/>
    <property type="match status" value="1"/>
</dbReference>
<gene>
    <name evidence="5" type="ordered locus">Pcal_1650</name>
</gene>
<keyword evidence="6" id="KW-1185">Reference proteome</keyword>
<dbReference type="CDD" id="cd18797">
    <property type="entry name" value="SF2_C_Hrq"/>
    <property type="match status" value="1"/>
</dbReference>
<dbReference type="Pfam" id="PF00270">
    <property type="entry name" value="DEAD"/>
    <property type="match status" value="1"/>
</dbReference>
<dbReference type="GO" id="GO:0043138">
    <property type="term" value="F:3'-5' DNA helicase activity"/>
    <property type="evidence" value="ECO:0007669"/>
    <property type="project" value="TreeGrafter"/>
</dbReference>
<dbReference type="AlphaFoldDB" id="A3MWQ0"/>
<evidence type="ECO:0000313" key="5">
    <source>
        <dbReference type="EMBL" id="ABO09067.1"/>
    </source>
</evidence>
<evidence type="ECO:0000259" key="4">
    <source>
        <dbReference type="PROSITE" id="PS51194"/>
    </source>
</evidence>
<feature type="domain" description="Helicase C-terminal" evidence="4">
    <location>
        <begin position="267"/>
        <end position="417"/>
    </location>
</feature>
<dbReference type="InterPro" id="IPR014001">
    <property type="entry name" value="Helicase_ATP-bd"/>
</dbReference>
<organism evidence="5 6">
    <name type="scientific">Pyrobaculum calidifontis (strain DSM 21063 / JCM 11548 / VA1)</name>
    <dbReference type="NCBI Taxonomy" id="410359"/>
    <lineage>
        <taxon>Archaea</taxon>
        <taxon>Thermoproteota</taxon>
        <taxon>Thermoprotei</taxon>
        <taxon>Thermoproteales</taxon>
        <taxon>Thermoproteaceae</taxon>
        <taxon>Pyrobaculum</taxon>
    </lineage>
</organism>
<dbReference type="KEGG" id="pcl:Pcal_1650"/>
<feature type="domain" description="Helicase ATP-binding" evidence="3">
    <location>
        <begin position="67"/>
        <end position="241"/>
    </location>
</feature>
<keyword evidence="1" id="KW-0547">Nucleotide-binding</keyword>
<dbReference type="GO" id="GO:0036297">
    <property type="term" value="P:interstrand cross-link repair"/>
    <property type="evidence" value="ECO:0007669"/>
    <property type="project" value="TreeGrafter"/>
</dbReference>
<evidence type="ECO:0000256" key="2">
    <source>
        <dbReference type="ARBA" id="ARBA00022840"/>
    </source>
</evidence>
<dbReference type="EMBL" id="CP000561">
    <property type="protein sequence ID" value="ABO09067.1"/>
    <property type="molecule type" value="Genomic_DNA"/>
</dbReference>
<dbReference type="HOGENOM" id="CLU_000809_3_2_2"/>
<accession>A3MWQ0</accession>
<proteinExistence type="predicted"/>
<keyword evidence="2" id="KW-0067">ATP-binding</keyword>
<dbReference type="GO" id="GO:0006289">
    <property type="term" value="P:nucleotide-excision repair"/>
    <property type="evidence" value="ECO:0007669"/>
    <property type="project" value="TreeGrafter"/>
</dbReference>
<dbReference type="Gene3D" id="3.40.50.300">
    <property type="entry name" value="P-loop containing nucleotide triphosphate hydrolases"/>
    <property type="match status" value="2"/>
</dbReference>
<sequence>MHYGAGDVSFLRKVLEDPGREVVYVKTDEAERVEPCCDVGEVLRAEVAQAFKSLGISSLYRHQYDAVVSIRAGRDTVIVAGTGMGKTEAFLAPILEASLESLGGPVALVLYPTKALARDQLSRLRRFADRLGVRVMVYDGDTPQRERRILYDSPPHIIVSNPDMVSQALMHVAKFRELVKRVRYLVLDDFHVYGGVFGSHMYYLLRRLRRFSRPVYIATSATVGNPAEFTQALFESDRVNVVVGPLGRRGRLVQVLARPRFRSKWAEAARLAAICVEEGVKCLVFTDSHRYSEVIYRALKMGGYGERVAVHRAGLDAEERRRVEDAFKRGEIDVVISTPTLELGVDIGDVDVAVLASIPPSYNRYLQRVGRVGRRGQTGYVVQILGNDPISQYYRNYPHEFFARAPEPLGFEKENEDVAALHLLAAASDMPLRLSELSNFEKELAESLLAKGYLAKVGNYLRITPAGREALSSLSLRGSPHVVKIKTVDGRTLGERELPLALYELHPEAIYMHGGRTYVSKSLDLTKRVAIVEPVDAEDLVTQALEDMDPELVEVVEEGSVEGVRYQYGRLKIRITVHGYALKRFTTEETLGEYPIEPLSYEFETKGVVLYMPLVRFTSEEALDWEARAKGYHATEHVLISAAEIAIGSAKTDLGGISYPDGVIVIYDSHVGGNGTSRLLLKNFRRVAEVAYKIVKGCDCVDGCPKCVFSPYCGNNNKMLSRRNAARILEHVLKGGGASPVLEIPKVRGIV</sequence>
<reference evidence="5" key="1">
    <citation type="submission" date="2007-02" db="EMBL/GenBank/DDBJ databases">
        <title>Complete sequence of Pyrobaculum calidifontis JCM 11548.</title>
        <authorList>
            <consortium name="US DOE Joint Genome Institute"/>
            <person name="Copeland A."/>
            <person name="Lucas S."/>
            <person name="Lapidus A."/>
            <person name="Barry K."/>
            <person name="Glavina del Rio T."/>
            <person name="Dalin E."/>
            <person name="Tice H."/>
            <person name="Pitluck S."/>
            <person name="Chain P."/>
            <person name="Malfatti S."/>
            <person name="Shin M."/>
            <person name="Vergez L."/>
            <person name="Schmutz J."/>
            <person name="Larimer F."/>
            <person name="Land M."/>
            <person name="Hauser L."/>
            <person name="Kyrpides N."/>
            <person name="Mikhailova N."/>
            <person name="Cozen A.E."/>
            <person name="Fitz-Gibbon S.T."/>
            <person name="House C.H."/>
            <person name="Saltikov C."/>
            <person name="Lowe T.M."/>
            <person name="Richardson P."/>
        </authorList>
    </citation>
    <scope>NUCLEOTIDE SEQUENCE [LARGE SCALE GENOMIC DNA]</scope>
    <source>
        <strain evidence="5">JCM 11548</strain>
    </source>
</reference>
<dbReference type="InterPro" id="IPR027417">
    <property type="entry name" value="P-loop_NTPase"/>
</dbReference>
<dbReference type="Proteomes" id="UP000001431">
    <property type="component" value="Chromosome"/>
</dbReference>
<dbReference type="STRING" id="410359.Pcal_1650"/>
<dbReference type="GO" id="GO:0003676">
    <property type="term" value="F:nucleic acid binding"/>
    <property type="evidence" value="ECO:0007669"/>
    <property type="project" value="InterPro"/>
</dbReference>
<dbReference type="SMART" id="SM00490">
    <property type="entry name" value="HELICc"/>
    <property type="match status" value="1"/>
</dbReference>
<dbReference type="Pfam" id="PF09369">
    <property type="entry name" value="MZB"/>
    <property type="match status" value="1"/>
</dbReference>
<name>A3MWQ0_PYRCJ</name>
<dbReference type="Pfam" id="PF00271">
    <property type="entry name" value="Helicase_C"/>
    <property type="match status" value="1"/>
</dbReference>
<dbReference type="PANTHER" id="PTHR47957:SF3">
    <property type="entry name" value="ATP-DEPENDENT HELICASE HRQ1"/>
    <property type="match status" value="1"/>
</dbReference>
<evidence type="ECO:0000313" key="6">
    <source>
        <dbReference type="Proteomes" id="UP000001431"/>
    </source>
</evidence>
<keyword evidence="5" id="KW-0378">Hydrolase</keyword>
<evidence type="ECO:0000256" key="1">
    <source>
        <dbReference type="ARBA" id="ARBA00022741"/>
    </source>
</evidence>
<dbReference type="InterPro" id="IPR018973">
    <property type="entry name" value="MZB"/>
</dbReference>
<evidence type="ECO:0000259" key="3">
    <source>
        <dbReference type="PROSITE" id="PS51192"/>
    </source>
</evidence>
<keyword evidence="5" id="KW-0347">Helicase</keyword>
<dbReference type="PROSITE" id="PS51194">
    <property type="entry name" value="HELICASE_CTER"/>
    <property type="match status" value="1"/>
</dbReference>
<protein>
    <submittedName>
        <fullName evidence="5">DEAD/DEAH box helicase domain protein</fullName>
    </submittedName>
</protein>
<dbReference type="eggNOG" id="arCOG00555">
    <property type="taxonomic scope" value="Archaea"/>
</dbReference>